<gene>
    <name evidence="1" type="ORF">JJJ17_14610</name>
</gene>
<keyword evidence="2" id="KW-1185">Reference proteome</keyword>
<name>A0A934SE10_9RHOB</name>
<organism evidence="1 2">
    <name type="scientific">Paracoccus caeni</name>
    <dbReference type="NCBI Taxonomy" id="657651"/>
    <lineage>
        <taxon>Bacteria</taxon>
        <taxon>Pseudomonadati</taxon>
        <taxon>Pseudomonadota</taxon>
        <taxon>Alphaproteobacteria</taxon>
        <taxon>Rhodobacterales</taxon>
        <taxon>Paracoccaceae</taxon>
        <taxon>Paracoccus</taxon>
    </lineage>
</organism>
<proteinExistence type="predicted"/>
<reference evidence="1" key="1">
    <citation type="submission" date="2021-01" db="EMBL/GenBank/DDBJ databases">
        <title>Paracoccus amoyensis sp. nov., isolated from the surface seawater along the coast of Xiamen Island, China.</title>
        <authorList>
            <person name="Lyu L."/>
        </authorList>
    </citation>
    <scope>NUCLEOTIDE SEQUENCE</scope>
    <source>
        <strain evidence="1">MJ17</strain>
    </source>
</reference>
<evidence type="ECO:0000313" key="2">
    <source>
        <dbReference type="Proteomes" id="UP000640485"/>
    </source>
</evidence>
<evidence type="ECO:0000313" key="1">
    <source>
        <dbReference type="EMBL" id="MBK4217161.1"/>
    </source>
</evidence>
<dbReference type="RefSeq" id="WP_200687721.1">
    <property type="nucleotide sequence ID" value="NZ_JAEPRQ010000006.1"/>
</dbReference>
<accession>A0A934SE10</accession>
<dbReference type="EMBL" id="JAEPRQ010000006">
    <property type="protein sequence ID" value="MBK4217161.1"/>
    <property type="molecule type" value="Genomic_DNA"/>
</dbReference>
<protein>
    <submittedName>
        <fullName evidence="1">Uncharacterized protein</fullName>
    </submittedName>
</protein>
<dbReference type="AlphaFoldDB" id="A0A934SE10"/>
<comment type="caution">
    <text evidence="1">The sequence shown here is derived from an EMBL/GenBank/DDBJ whole genome shotgun (WGS) entry which is preliminary data.</text>
</comment>
<dbReference type="Proteomes" id="UP000640485">
    <property type="component" value="Unassembled WGS sequence"/>
</dbReference>
<sequence>MMMEYRTRPTWDEQVALGDELREIFSSSMPMAALGVAFSDGPKATEGILNSAAEGKDGMAINDSIVSFPNELASEDGGPEERFGYVEMGNLAFGFEEGLVNVPFAEALKMFEILGKHYLAYRPDRTKEVDELLAQVRITFTRMQSDHERWKGQNTP</sequence>